<dbReference type="SMART" id="SM00233">
    <property type="entry name" value="PH"/>
    <property type="match status" value="1"/>
</dbReference>
<dbReference type="GO" id="GO:0005737">
    <property type="term" value="C:cytoplasm"/>
    <property type="evidence" value="ECO:0007669"/>
    <property type="project" value="TreeGrafter"/>
</dbReference>
<dbReference type="InterPro" id="IPR011993">
    <property type="entry name" value="PH-like_dom_sf"/>
</dbReference>
<dbReference type="InterPro" id="IPR036020">
    <property type="entry name" value="WW_dom_sf"/>
</dbReference>
<feature type="region of interest" description="Disordered" evidence="2">
    <location>
        <begin position="224"/>
        <end position="247"/>
    </location>
</feature>
<evidence type="ECO:0008006" key="7">
    <source>
        <dbReference type="Google" id="ProtNLM"/>
    </source>
</evidence>
<evidence type="ECO:0000256" key="2">
    <source>
        <dbReference type="SAM" id="MobiDB-lite"/>
    </source>
</evidence>
<dbReference type="Gene3D" id="2.20.70.10">
    <property type="match status" value="2"/>
</dbReference>
<dbReference type="InterPro" id="IPR050729">
    <property type="entry name" value="Rho-GAP"/>
</dbReference>
<evidence type="ECO:0000259" key="3">
    <source>
        <dbReference type="PROSITE" id="PS50003"/>
    </source>
</evidence>
<evidence type="ECO:0000256" key="1">
    <source>
        <dbReference type="ARBA" id="ARBA00022468"/>
    </source>
</evidence>
<feature type="domain" description="PH" evidence="3">
    <location>
        <begin position="262"/>
        <end position="379"/>
    </location>
</feature>
<evidence type="ECO:0000313" key="5">
    <source>
        <dbReference type="Ensembl" id="ENSSPUP00000014235.1"/>
    </source>
</evidence>
<dbReference type="InterPro" id="IPR001202">
    <property type="entry name" value="WW_dom"/>
</dbReference>
<dbReference type="PROSITE" id="PS50020">
    <property type="entry name" value="WW_DOMAIN_2"/>
    <property type="match status" value="2"/>
</dbReference>
<keyword evidence="6" id="KW-1185">Reference proteome</keyword>
<dbReference type="InterPro" id="IPR001849">
    <property type="entry name" value="PH_domain"/>
</dbReference>
<dbReference type="GeneTree" id="ENSGT00950000182860"/>
<dbReference type="SMART" id="SM00456">
    <property type="entry name" value="WW"/>
    <property type="match status" value="2"/>
</dbReference>
<dbReference type="GO" id="GO:0005096">
    <property type="term" value="F:GTPase activator activity"/>
    <property type="evidence" value="ECO:0007669"/>
    <property type="project" value="UniProtKB-KW"/>
</dbReference>
<feature type="region of interest" description="Disordered" evidence="2">
    <location>
        <begin position="19"/>
        <end position="80"/>
    </location>
</feature>
<dbReference type="FunFam" id="2.30.29.30:FF:000206">
    <property type="entry name" value="Rho GTPase activating protein 27"/>
    <property type="match status" value="1"/>
</dbReference>
<feature type="compositionally biased region" description="Low complexity" evidence="2">
    <location>
        <begin position="306"/>
        <end position="320"/>
    </location>
</feature>
<accession>A0A8D0L7Y9</accession>
<feature type="compositionally biased region" description="Low complexity" evidence="2">
    <location>
        <begin position="48"/>
        <end position="63"/>
    </location>
</feature>
<feature type="domain" description="WW" evidence="4">
    <location>
        <begin position="59"/>
        <end position="93"/>
    </location>
</feature>
<feature type="region of interest" description="Disordered" evidence="2">
    <location>
        <begin position="156"/>
        <end position="193"/>
    </location>
</feature>
<feature type="compositionally biased region" description="Low complexity" evidence="2">
    <location>
        <begin position="231"/>
        <end position="244"/>
    </location>
</feature>
<dbReference type="Pfam" id="PF00169">
    <property type="entry name" value="PH"/>
    <property type="match status" value="1"/>
</dbReference>
<dbReference type="SUPFAM" id="SSF50729">
    <property type="entry name" value="PH domain-like"/>
    <property type="match status" value="1"/>
</dbReference>
<dbReference type="Pfam" id="PF00397">
    <property type="entry name" value="WW"/>
    <property type="match status" value="2"/>
</dbReference>
<sequence length="397" mass="44110">MSNRVPQVLRRCKLRASRLLSTSQASEERPPDPVYVNLQEVRQEAEATSSSPLTEPLPSSPLSDWETHTDADSGQPFYYNPVTGQTTWDCPFDAPVEAVSPTTSPSPSLGEWSQYLDEASGQLFFYNSVTGQTSWEPPQEEDIFGSQEMQPGIMSYSLTDQRPPTPEADYPEPSPDELPDSFPEEDYSPISSPPLWHCEGQGWGCHHSQEGPYADVCASNTISVPSHHRSASSGSSHDGSPFSPRHNSITMFSAQQEEQWKTLDKAGVLHRTKTIDKGKRLRKNWSSSWTVLEGGILTFFKDSKHSSSSSSSVKHPSMPSTPEHTVDLRGAALAWAAKDKSSRKNVLELKTRDGSKYLIQHDSEMIINTWHNAIADSISRLVRGISRGIGHWWGLEQ</sequence>
<evidence type="ECO:0000259" key="4">
    <source>
        <dbReference type="PROSITE" id="PS50020"/>
    </source>
</evidence>
<evidence type="ECO:0000313" key="6">
    <source>
        <dbReference type="Proteomes" id="UP000694392"/>
    </source>
</evidence>
<dbReference type="SUPFAM" id="SSF51045">
    <property type="entry name" value="WW domain"/>
    <property type="match status" value="2"/>
</dbReference>
<organism evidence="5 6">
    <name type="scientific">Sphenodon punctatus</name>
    <name type="common">Tuatara</name>
    <name type="synonym">Hatteria punctata</name>
    <dbReference type="NCBI Taxonomy" id="8508"/>
    <lineage>
        <taxon>Eukaryota</taxon>
        <taxon>Metazoa</taxon>
        <taxon>Chordata</taxon>
        <taxon>Craniata</taxon>
        <taxon>Vertebrata</taxon>
        <taxon>Euteleostomi</taxon>
        <taxon>Lepidosauria</taxon>
        <taxon>Sphenodontia</taxon>
        <taxon>Sphenodontidae</taxon>
        <taxon>Sphenodon</taxon>
    </lineage>
</organism>
<dbReference type="OMA" id="NPWDRAR"/>
<dbReference type="PROSITE" id="PS50003">
    <property type="entry name" value="PH_DOMAIN"/>
    <property type="match status" value="1"/>
</dbReference>
<name>A0A8D0L7Y9_SPHPU</name>
<proteinExistence type="predicted"/>
<feature type="compositionally biased region" description="Acidic residues" evidence="2">
    <location>
        <begin position="174"/>
        <end position="187"/>
    </location>
</feature>
<dbReference type="PROSITE" id="PS01159">
    <property type="entry name" value="WW_DOMAIN_1"/>
    <property type="match status" value="2"/>
</dbReference>
<protein>
    <recommendedName>
        <fullName evidence="7">Rho GTPase activating protein 27</fullName>
    </recommendedName>
</protein>
<dbReference type="CDD" id="cd13233">
    <property type="entry name" value="PH_ARHGAP9-like"/>
    <property type="match status" value="1"/>
</dbReference>
<dbReference type="AlphaFoldDB" id="A0A8D0L7Y9"/>
<reference evidence="5" key="1">
    <citation type="submission" date="2025-08" db="UniProtKB">
        <authorList>
            <consortium name="Ensembl"/>
        </authorList>
    </citation>
    <scope>IDENTIFICATION</scope>
</reference>
<dbReference type="CDD" id="cd00201">
    <property type="entry name" value="WW"/>
    <property type="match status" value="2"/>
</dbReference>
<dbReference type="PANTHER" id="PTHR23176">
    <property type="entry name" value="RHO/RAC/CDC GTPASE-ACTIVATING PROTEIN"/>
    <property type="match status" value="1"/>
</dbReference>
<feature type="region of interest" description="Disordered" evidence="2">
    <location>
        <begin position="305"/>
        <end position="324"/>
    </location>
</feature>
<feature type="domain" description="WW" evidence="4">
    <location>
        <begin position="106"/>
        <end position="140"/>
    </location>
</feature>
<dbReference type="PANTHER" id="PTHR23176:SF104">
    <property type="entry name" value="RHO GTPASE-ACTIVATING PROTEIN 27"/>
    <property type="match status" value="1"/>
</dbReference>
<dbReference type="Ensembl" id="ENSSPUT00000015181.1">
    <property type="protein sequence ID" value="ENSSPUP00000014235.1"/>
    <property type="gene ID" value="ENSSPUG00000010972.1"/>
</dbReference>
<dbReference type="Proteomes" id="UP000694392">
    <property type="component" value="Unplaced"/>
</dbReference>
<dbReference type="Gene3D" id="2.30.29.30">
    <property type="entry name" value="Pleckstrin-homology domain (PH domain)/Phosphotyrosine-binding domain (PTB)"/>
    <property type="match status" value="1"/>
</dbReference>
<keyword evidence="1" id="KW-0343">GTPase activation</keyword>
<reference evidence="5" key="2">
    <citation type="submission" date="2025-09" db="UniProtKB">
        <authorList>
            <consortium name="Ensembl"/>
        </authorList>
    </citation>
    <scope>IDENTIFICATION</scope>
</reference>